<accession>A0A1Q5ZZS7</accession>
<dbReference type="EMBL" id="MPPL01000001">
    <property type="protein sequence ID" value="OKS87270.1"/>
    <property type="molecule type" value="Genomic_DNA"/>
</dbReference>
<gene>
    <name evidence="1" type="ORF">RG47T_2729</name>
</gene>
<proteinExistence type="predicted"/>
<name>A0A1Q5ZZS7_9SPHI</name>
<sequence length="48" mass="5512">MFVKQVMAFLIMSKLNKVGSGSCPNMFLPIHSTFTSEKQTLPDEWMIF</sequence>
<protein>
    <submittedName>
        <fullName evidence="1">Uncharacterized protein</fullName>
    </submittedName>
</protein>
<organism evidence="1 2">
    <name type="scientific">Mucilaginibacter polytrichastri</name>
    <dbReference type="NCBI Taxonomy" id="1302689"/>
    <lineage>
        <taxon>Bacteria</taxon>
        <taxon>Pseudomonadati</taxon>
        <taxon>Bacteroidota</taxon>
        <taxon>Sphingobacteriia</taxon>
        <taxon>Sphingobacteriales</taxon>
        <taxon>Sphingobacteriaceae</taxon>
        <taxon>Mucilaginibacter</taxon>
    </lineage>
</organism>
<comment type="caution">
    <text evidence="1">The sequence shown here is derived from an EMBL/GenBank/DDBJ whole genome shotgun (WGS) entry which is preliminary data.</text>
</comment>
<evidence type="ECO:0000313" key="2">
    <source>
        <dbReference type="Proteomes" id="UP000186720"/>
    </source>
</evidence>
<evidence type="ECO:0000313" key="1">
    <source>
        <dbReference type="EMBL" id="OKS87270.1"/>
    </source>
</evidence>
<dbReference type="Proteomes" id="UP000186720">
    <property type="component" value="Unassembled WGS sequence"/>
</dbReference>
<keyword evidence="2" id="KW-1185">Reference proteome</keyword>
<reference evidence="1 2" key="1">
    <citation type="submission" date="2016-11" db="EMBL/GenBank/DDBJ databases">
        <title>Whole Genome Sequencing of Mucilaginibacter polytrichastri RG4-7(T) isolated from the moss sample.</title>
        <authorList>
            <person name="Li Y."/>
        </authorList>
    </citation>
    <scope>NUCLEOTIDE SEQUENCE [LARGE SCALE GENOMIC DNA]</scope>
    <source>
        <strain evidence="1 2">RG4-7</strain>
    </source>
</reference>
<dbReference type="AlphaFoldDB" id="A0A1Q5ZZS7"/>